<dbReference type="SMART" id="SM01321">
    <property type="entry name" value="Y1_Tnp"/>
    <property type="match status" value="1"/>
</dbReference>
<dbReference type="GO" id="GO:0043565">
    <property type="term" value="F:sequence-specific DNA binding"/>
    <property type="evidence" value="ECO:0007669"/>
    <property type="project" value="TreeGrafter"/>
</dbReference>
<proteinExistence type="predicted"/>
<dbReference type="InterPro" id="IPR002686">
    <property type="entry name" value="Transposase_17"/>
</dbReference>
<dbReference type="EMBL" id="VORU01000004">
    <property type="protein sequence ID" value="TXD69553.1"/>
    <property type="molecule type" value="Genomic_DNA"/>
</dbReference>
<dbReference type="OrthoDB" id="9794403at2"/>
<dbReference type="InterPro" id="IPR036515">
    <property type="entry name" value="Transposase_17_sf"/>
</dbReference>
<evidence type="ECO:0000259" key="1">
    <source>
        <dbReference type="SMART" id="SM01321"/>
    </source>
</evidence>
<dbReference type="PANTHER" id="PTHR36966:SF1">
    <property type="entry name" value="REP-ASSOCIATED TYROSINE TRANSPOSASE"/>
    <property type="match status" value="1"/>
</dbReference>
<dbReference type="PANTHER" id="PTHR36966">
    <property type="entry name" value="REP-ASSOCIATED TYROSINE TRANSPOSASE"/>
    <property type="match status" value="1"/>
</dbReference>
<dbReference type="Proteomes" id="UP000321945">
    <property type="component" value="Unassembled WGS sequence"/>
</dbReference>
<keyword evidence="3" id="KW-1185">Reference proteome</keyword>
<accession>A0A5C6YRD7</accession>
<sequence length="183" mass="21482">MSDKFRNKYRISSTRLQNWDYGWNATYFITICTKNRICFFGNVDASSIPKMQLNEIGIIVKMEWQKTFEIRPDMNLEMGEFVVMPNHFHAIIGIGRNQYNSVDGIDINNTTGNKFGPQSKNLASIIRGFKSAVTINARIINPDFGWQSRYHDHIIRNQNSFQRIQSYIINNPIKWKIDTFYKK</sequence>
<protein>
    <recommendedName>
        <fullName evidence="1">Transposase IS200-like domain-containing protein</fullName>
    </recommendedName>
</protein>
<evidence type="ECO:0000313" key="2">
    <source>
        <dbReference type="EMBL" id="TXD69553.1"/>
    </source>
</evidence>
<comment type="caution">
    <text evidence="2">The sequence shown here is derived from an EMBL/GenBank/DDBJ whole genome shotgun (WGS) entry which is preliminary data.</text>
</comment>
<dbReference type="RefSeq" id="WP_111815650.1">
    <property type="nucleotide sequence ID" value="NZ_CBCRZQ010000004.1"/>
</dbReference>
<dbReference type="Gene3D" id="3.30.70.1290">
    <property type="entry name" value="Transposase IS200-like"/>
    <property type="match status" value="1"/>
</dbReference>
<feature type="domain" description="Transposase IS200-like" evidence="1">
    <location>
        <begin position="22"/>
        <end position="171"/>
    </location>
</feature>
<dbReference type="GO" id="GO:0004803">
    <property type="term" value="F:transposase activity"/>
    <property type="evidence" value="ECO:0007669"/>
    <property type="project" value="InterPro"/>
</dbReference>
<gene>
    <name evidence="2" type="ORF">ESV24_06870</name>
</gene>
<dbReference type="AlphaFoldDB" id="A0A5C6YRD7"/>
<reference evidence="2 3" key="1">
    <citation type="submission" date="2019-08" db="EMBL/GenBank/DDBJ databases">
        <title>Genome of Aequorivita lipolytica Y10-2 (type strain).</title>
        <authorList>
            <person name="Bowman J.P."/>
        </authorList>
    </citation>
    <scope>NUCLEOTIDE SEQUENCE [LARGE SCALE GENOMIC DNA]</scope>
    <source>
        <strain evidence="2 3">Y10-2</strain>
    </source>
</reference>
<dbReference type="GO" id="GO:0006313">
    <property type="term" value="P:DNA transposition"/>
    <property type="evidence" value="ECO:0007669"/>
    <property type="project" value="InterPro"/>
</dbReference>
<name>A0A5C6YRD7_9FLAO</name>
<organism evidence="2 3">
    <name type="scientific">Aequorivita lipolytica</name>
    <dbReference type="NCBI Taxonomy" id="153267"/>
    <lineage>
        <taxon>Bacteria</taxon>
        <taxon>Pseudomonadati</taxon>
        <taxon>Bacteroidota</taxon>
        <taxon>Flavobacteriia</taxon>
        <taxon>Flavobacteriales</taxon>
        <taxon>Flavobacteriaceae</taxon>
        <taxon>Aequorivita</taxon>
    </lineage>
</organism>
<dbReference type="InterPro" id="IPR052715">
    <property type="entry name" value="RAYT_transposase"/>
</dbReference>
<dbReference type="SUPFAM" id="SSF143422">
    <property type="entry name" value="Transposase IS200-like"/>
    <property type="match status" value="1"/>
</dbReference>
<evidence type="ECO:0000313" key="3">
    <source>
        <dbReference type="Proteomes" id="UP000321945"/>
    </source>
</evidence>